<keyword evidence="3 6" id="KW-0067">ATP-binding</keyword>
<reference evidence="6 7" key="1">
    <citation type="submission" date="2020-07" db="EMBL/GenBank/DDBJ databases">
        <title>Halophilic bacteria isolated from french cheeses.</title>
        <authorList>
            <person name="Kothe C.I."/>
            <person name="Farah-Kraiem B."/>
            <person name="Renault P."/>
            <person name="Dridi B."/>
        </authorList>
    </citation>
    <scope>NUCLEOTIDE SEQUENCE [LARGE SCALE GENOMIC DNA]</scope>
    <source>
        <strain evidence="6 7">FME1</strain>
    </source>
</reference>
<dbReference type="Pfam" id="PF12848">
    <property type="entry name" value="ABC_tran_Xtn"/>
    <property type="match status" value="1"/>
</dbReference>
<evidence type="ECO:0000256" key="4">
    <source>
        <dbReference type="SAM" id="MobiDB-lite"/>
    </source>
</evidence>
<accession>A0ABR9F173</accession>
<dbReference type="CDD" id="cd03221">
    <property type="entry name" value="ABCF_EF-3"/>
    <property type="match status" value="2"/>
</dbReference>
<keyword evidence="2" id="KW-0547">Nucleotide-binding</keyword>
<evidence type="ECO:0000256" key="1">
    <source>
        <dbReference type="ARBA" id="ARBA00022737"/>
    </source>
</evidence>
<evidence type="ECO:0000313" key="7">
    <source>
        <dbReference type="Proteomes" id="UP001645039"/>
    </source>
</evidence>
<evidence type="ECO:0000256" key="2">
    <source>
        <dbReference type="ARBA" id="ARBA00022741"/>
    </source>
</evidence>
<dbReference type="PANTHER" id="PTHR19211:SF14">
    <property type="entry name" value="ATP-BINDING CASSETTE SUB-FAMILY F MEMBER 1"/>
    <property type="match status" value="1"/>
</dbReference>
<dbReference type="InterPro" id="IPR050611">
    <property type="entry name" value="ABCF"/>
</dbReference>
<feature type="domain" description="ABC transporter" evidence="5">
    <location>
        <begin position="2"/>
        <end position="246"/>
    </location>
</feature>
<dbReference type="Gene3D" id="3.40.50.300">
    <property type="entry name" value="P-loop containing nucleotide triphosphate hydrolases"/>
    <property type="match status" value="2"/>
</dbReference>
<sequence>MIALRQVALQRGTQTLLDNADVTLNNGVKAGIIGANGAGKSSLFKLLLGELAPDQGDVEMSGGQRIAHMAQEVDALDRPIIEYVLDGDLALRQAEADLLAAREADDAHREAELHGLIETLDGYRAASRAAQLLVGLGFLQADLTRPLSAFSGGWRMRVNLARTLFMPSDLLLLDEPTNHLDLDALLWLEQWLTRYPGTLLLISHDRDFLDAVCDHIVHMHHQTLELYRGNYSQFERTRAEKLALQQAEAVKQQARREEIERFIARFKAQATKAKQAQSRVKMLERMEDIAVAHVDSPFHFTLPAADKTSRPLLVLDQAQLGYRGKTDDGSDDNIQLDKVNVTLLPGSRIGLLGPNGAGKSTLIKSLTGELELLNGKRVPGEHLAIGYFAQHQLESLDVSSTPFVHVQRLSPTASDQDIRNFLGGFGFKGDDAFGTVANYSGGEKARLALALVAWQKPNLLLLDEPTNHLDLEMREALTQALASFEGTVILVSHDRHLLRATVDEFWRVADNRVEPFDGDLEDYRVWLKARLEESRRDSRGEKAERQSQQPSGDSREARKASRKAAAELREKLRPLKKQRDQAEQTMEKAQQALEEVELVLADPELYTDSARKAELTKTLSQQAEIKARLDESERQWLSTEEALETMEAELLASEEAVS</sequence>
<feature type="compositionally biased region" description="Basic and acidic residues" evidence="4">
    <location>
        <begin position="536"/>
        <end position="545"/>
    </location>
</feature>
<dbReference type="EMBL" id="RRZD01000007">
    <property type="protein sequence ID" value="MBE0400215.1"/>
    <property type="molecule type" value="Genomic_DNA"/>
</dbReference>
<evidence type="ECO:0000313" key="6">
    <source>
        <dbReference type="EMBL" id="MBE0400215.1"/>
    </source>
</evidence>
<evidence type="ECO:0000259" key="5">
    <source>
        <dbReference type="PROSITE" id="PS50893"/>
    </source>
</evidence>
<dbReference type="InterPro" id="IPR017871">
    <property type="entry name" value="ABC_transporter-like_CS"/>
</dbReference>
<dbReference type="InterPro" id="IPR032781">
    <property type="entry name" value="ABC_tran_Xtn"/>
</dbReference>
<dbReference type="SMART" id="SM00382">
    <property type="entry name" value="AAA"/>
    <property type="match status" value="2"/>
</dbReference>
<proteinExistence type="predicted"/>
<dbReference type="Pfam" id="PF00005">
    <property type="entry name" value="ABC_tran"/>
    <property type="match status" value="2"/>
</dbReference>
<dbReference type="RefSeq" id="WP_192536012.1">
    <property type="nucleotide sequence ID" value="NZ_CBCSBM010000004.1"/>
</dbReference>
<dbReference type="PROSITE" id="PS50893">
    <property type="entry name" value="ABC_TRANSPORTER_2"/>
    <property type="match status" value="2"/>
</dbReference>
<organism evidence="6 7">
    <name type="scientific">Halomonas casei</name>
    <dbReference type="NCBI Taxonomy" id="2742613"/>
    <lineage>
        <taxon>Bacteria</taxon>
        <taxon>Pseudomonadati</taxon>
        <taxon>Pseudomonadota</taxon>
        <taxon>Gammaproteobacteria</taxon>
        <taxon>Oceanospirillales</taxon>
        <taxon>Halomonadaceae</taxon>
        <taxon>Halomonas</taxon>
    </lineage>
</organism>
<comment type="caution">
    <text evidence="6">The sequence shown here is derived from an EMBL/GenBank/DDBJ whole genome shotgun (WGS) entry which is preliminary data.</text>
</comment>
<feature type="region of interest" description="Disordered" evidence="4">
    <location>
        <begin position="536"/>
        <end position="587"/>
    </location>
</feature>
<dbReference type="InterPro" id="IPR027417">
    <property type="entry name" value="P-loop_NTPase"/>
</dbReference>
<dbReference type="InterPro" id="IPR003593">
    <property type="entry name" value="AAA+_ATPase"/>
</dbReference>
<dbReference type="SUPFAM" id="SSF52540">
    <property type="entry name" value="P-loop containing nucleoside triphosphate hydrolases"/>
    <property type="match status" value="2"/>
</dbReference>
<dbReference type="InterPro" id="IPR003439">
    <property type="entry name" value="ABC_transporter-like_ATP-bd"/>
</dbReference>
<keyword evidence="7" id="KW-1185">Reference proteome</keyword>
<feature type="domain" description="ABC transporter" evidence="5">
    <location>
        <begin position="315"/>
        <end position="535"/>
    </location>
</feature>
<dbReference type="PROSITE" id="PS00211">
    <property type="entry name" value="ABC_TRANSPORTER_1"/>
    <property type="match status" value="2"/>
</dbReference>
<keyword evidence="1" id="KW-0677">Repeat</keyword>
<gene>
    <name evidence="6" type="ORF">EI168_08855</name>
</gene>
<dbReference type="GO" id="GO:0005524">
    <property type="term" value="F:ATP binding"/>
    <property type="evidence" value="ECO:0007669"/>
    <property type="project" value="UniProtKB-KW"/>
</dbReference>
<name>A0ABR9F173_9GAMM</name>
<feature type="compositionally biased region" description="Basic and acidic residues" evidence="4">
    <location>
        <begin position="553"/>
        <end position="586"/>
    </location>
</feature>
<evidence type="ECO:0000256" key="3">
    <source>
        <dbReference type="ARBA" id="ARBA00022840"/>
    </source>
</evidence>
<dbReference type="PANTHER" id="PTHR19211">
    <property type="entry name" value="ATP-BINDING TRANSPORT PROTEIN-RELATED"/>
    <property type="match status" value="1"/>
</dbReference>
<protein>
    <submittedName>
        <fullName evidence="6">ATP-binding cassette domain-containing protein</fullName>
    </submittedName>
</protein>
<dbReference type="Proteomes" id="UP001645039">
    <property type="component" value="Unassembled WGS sequence"/>
</dbReference>